<dbReference type="OrthoDB" id="1470350at2759"/>
<evidence type="ECO:0000256" key="7">
    <source>
        <dbReference type="ARBA" id="ARBA00022824"/>
    </source>
</evidence>
<dbReference type="InterPro" id="IPR036396">
    <property type="entry name" value="Cyt_P450_sf"/>
</dbReference>
<evidence type="ECO:0000256" key="12">
    <source>
        <dbReference type="ARBA" id="ARBA00023136"/>
    </source>
</evidence>
<dbReference type="EMBL" id="QKKF02037612">
    <property type="protein sequence ID" value="RZF32025.1"/>
    <property type="molecule type" value="Genomic_DNA"/>
</dbReference>
<evidence type="ECO:0000256" key="10">
    <source>
        <dbReference type="ARBA" id="ARBA00023004"/>
    </source>
</evidence>
<dbReference type="GO" id="GO:0016705">
    <property type="term" value="F:oxidoreductase activity, acting on paired donors, with incorporation or reduction of molecular oxygen"/>
    <property type="evidence" value="ECO:0007669"/>
    <property type="project" value="InterPro"/>
</dbReference>
<feature type="region of interest" description="Disordered" evidence="14">
    <location>
        <begin position="364"/>
        <end position="394"/>
    </location>
</feature>
<keyword evidence="5 13" id="KW-0349">Heme</keyword>
<accession>A0A482WEM7</accession>
<keyword evidence="10 13" id="KW-0408">Iron</keyword>
<evidence type="ECO:0000256" key="13">
    <source>
        <dbReference type="PIRSR" id="PIRSR602401-1"/>
    </source>
</evidence>
<dbReference type="InterPro" id="IPR050196">
    <property type="entry name" value="Cytochrome_P450_Monoox"/>
</dbReference>
<keyword evidence="12" id="KW-0472">Membrane</keyword>
<dbReference type="STRING" id="195883.A0A482WEM7"/>
<dbReference type="PANTHER" id="PTHR24291:SF189">
    <property type="entry name" value="CYTOCHROME P450 4C3-RELATED"/>
    <property type="match status" value="1"/>
</dbReference>
<evidence type="ECO:0000256" key="3">
    <source>
        <dbReference type="ARBA" id="ARBA00004406"/>
    </source>
</evidence>
<comment type="similarity">
    <text evidence="4">Belongs to the cytochrome P450 family.</text>
</comment>
<evidence type="ECO:0000313" key="15">
    <source>
        <dbReference type="EMBL" id="RZF32025.1"/>
    </source>
</evidence>
<proteinExistence type="inferred from homology"/>
<name>A0A482WEM7_LAOST</name>
<evidence type="ECO:0000256" key="5">
    <source>
        <dbReference type="ARBA" id="ARBA00022617"/>
    </source>
</evidence>
<evidence type="ECO:0000256" key="1">
    <source>
        <dbReference type="ARBA" id="ARBA00001971"/>
    </source>
</evidence>
<dbReference type="InterPro" id="IPR002401">
    <property type="entry name" value="Cyt_P450_E_grp-I"/>
</dbReference>
<reference evidence="15 16" key="1">
    <citation type="journal article" date="2017" name="Gigascience">
        <title>Genome sequence of the small brown planthopper, Laodelphax striatellus.</title>
        <authorList>
            <person name="Zhu J."/>
            <person name="Jiang F."/>
            <person name="Wang X."/>
            <person name="Yang P."/>
            <person name="Bao Y."/>
            <person name="Zhao W."/>
            <person name="Wang W."/>
            <person name="Lu H."/>
            <person name="Wang Q."/>
            <person name="Cui N."/>
            <person name="Li J."/>
            <person name="Chen X."/>
            <person name="Luo L."/>
            <person name="Yu J."/>
            <person name="Kang L."/>
            <person name="Cui F."/>
        </authorList>
    </citation>
    <scope>NUCLEOTIDE SEQUENCE [LARGE SCALE GENOMIC DNA]</scope>
    <source>
        <strain evidence="15">Lst14</strain>
    </source>
</reference>
<dbReference type="GO" id="GO:0020037">
    <property type="term" value="F:heme binding"/>
    <property type="evidence" value="ECO:0007669"/>
    <property type="project" value="InterPro"/>
</dbReference>
<dbReference type="Gene3D" id="1.10.630.10">
    <property type="entry name" value="Cytochrome P450"/>
    <property type="match status" value="2"/>
</dbReference>
<keyword evidence="8" id="KW-0492">Microsome</keyword>
<dbReference type="InterPro" id="IPR001128">
    <property type="entry name" value="Cyt_P450"/>
</dbReference>
<sequence>MVYHTLVILDCNKTSVFLALVVTLLSKLTLNQISRSKLYKFPPSPSRIPILGHVHHVYGDGRAAFNAICKFLKIFKGNPITVDLIHRRYVLLTSAHHAEIVLKSTALKSNDYKTVKALMGHGQTGNKPTLPTFVDALLEEYNPDEEGGARQILDEVMTVLVGGQETTATELSFALVMLAMHPREQEKVYQEISQVLKDRSEKEVTLDDLTQLKYLDCVINETLRLFPALPLVSRELLETTDFGDCVLPKGLAVPIFIYETHRKPEVWQFPEEFRPSRFASSDTAKRSQFSYIPFASGLRYCVGQKYALLQMKTVLCTILRYFRVATAPGLEKMSDIQLEVNTTLKIYGGFNVVCHRRRLWETSTENQKKGRGSSKIEKAKKRLERVGNEKKASRGIYVRPTESDYTSKVISKL</sequence>
<evidence type="ECO:0000256" key="8">
    <source>
        <dbReference type="ARBA" id="ARBA00022848"/>
    </source>
</evidence>
<keyword evidence="9" id="KW-0560">Oxidoreductase</keyword>
<dbReference type="GO" id="GO:0005789">
    <property type="term" value="C:endoplasmic reticulum membrane"/>
    <property type="evidence" value="ECO:0007669"/>
    <property type="project" value="UniProtKB-SubCell"/>
</dbReference>
<evidence type="ECO:0000256" key="11">
    <source>
        <dbReference type="ARBA" id="ARBA00023033"/>
    </source>
</evidence>
<dbReference type="Proteomes" id="UP000291343">
    <property type="component" value="Unassembled WGS sequence"/>
</dbReference>
<dbReference type="PANTHER" id="PTHR24291">
    <property type="entry name" value="CYTOCHROME P450 FAMILY 4"/>
    <property type="match status" value="1"/>
</dbReference>
<keyword evidence="16" id="KW-1185">Reference proteome</keyword>
<comment type="subcellular location">
    <subcellularLocation>
        <location evidence="3">Endoplasmic reticulum membrane</location>
        <topology evidence="3">Peripheral membrane protein</topology>
    </subcellularLocation>
    <subcellularLocation>
        <location evidence="2">Microsome membrane</location>
        <topology evidence="2">Peripheral membrane protein</topology>
    </subcellularLocation>
</comment>
<keyword evidence="7" id="KW-0256">Endoplasmic reticulum</keyword>
<dbReference type="GO" id="GO:0004497">
    <property type="term" value="F:monooxygenase activity"/>
    <property type="evidence" value="ECO:0007669"/>
    <property type="project" value="UniProtKB-KW"/>
</dbReference>
<evidence type="ECO:0000256" key="9">
    <source>
        <dbReference type="ARBA" id="ARBA00023002"/>
    </source>
</evidence>
<comment type="cofactor">
    <cofactor evidence="1 13">
        <name>heme</name>
        <dbReference type="ChEBI" id="CHEBI:30413"/>
    </cofactor>
</comment>
<dbReference type="PRINTS" id="PR00385">
    <property type="entry name" value="P450"/>
</dbReference>
<keyword evidence="11" id="KW-0503">Monooxygenase</keyword>
<dbReference type="SUPFAM" id="SSF48264">
    <property type="entry name" value="Cytochrome P450"/>
    <property type="match status" value="1"/>
</dbReference>
<feature type="binding site" description="axial binding residue" evidence="13">
    <location>
        <position position="301"/>
    </location>
    <ligand>
        <name>heme</name>
        <dbReference type="ChEBI" id="CHEBI:30413"/>
    </ligand>
    <ligandPart>
        <name>Fe</name>
        <dbReference type="ChEBI" id="CHEBI:18248"/>
    </ligandPart>
</feature>
<dbReference type="Pfam" id="PF00067">
    <property type="entry name" value="p450"/>
    <property type="match status" value="1"/>
</dbReference>
<evidence type="ECO:0000313" key="16">
    <source>
        <dbReference type="Proteomes" id="UP000291343"/>
    </source>
</evidence>
<dbReference type="GO" id="GO:0005506">
    <property type="term" value="F:iron ion binding"/>
    <property type="evidence" value="ECO:0007669"/>
    <property type="project" value="InterPro"/>
</dbReference>
<evidence type="ECO:0000256" key="4">
    <source>
        <dbReference type="ARBA" id="ARBA00010617"/>
    </source>
</evidence>
<keyword evidence="6 13" id="KW-0479">Metal-binding</keyword>
<organism evidence="15 16">
    <name type="scientific">Laodelphax striatellus</name>
    <name type="common">Small brown planthopper</name>
    <name type="synonym">Delphax striatella</name>
    <dbReference type="NCBI Taxonomy" id="195883"/>
    <lineage>
        <taxon>Eukaryota</taxon>
        <taxon>Metazoa</taxon>
        <taxon>Ecdysozoa</taxon>
        <taxon>Arthropoda</taxon>
        <taxon>Hexapoda</taxon>
        <taxon>Insecta</taxon>
        <taxon>Pterygota</taxon>
        <taxon>Neoptera</taxon>
        <taxon>Paraneoptera</taxon>
        <taxon>Hemiptera</taxon>
        <taxon>Auchenorrhyncha</taxon>
        <taxon>Fulgoroidea</taxon>
        <taxon>Delphacidae</taxon>
        <taxon>Criomorphinae</taxon>
        <taxon>Laodelphax</taxon>
    </lineage>
</organism>
<comment type="caution">
    <text evidence="15">The sequence shown here is derived from an EMBL/GenBank/DDBJ whole genome shotgun (WGS) entry which is preliminary data.</text>
</comment>
<evidence type="ECO:0000256" key="2">
    <source>
        <dbReference type="ARBA" id="ARBA00004174"/>
    </source>
</evidence>
<gene>
    <name evidence="15" type="ORF">LSTR_LSTR007103</name>
</gene>
<protein>
    <recommendedName>
        <fullName evidence="17">Cytochrome P450</fullName>
    </recommendedName>
</protein>
<evidence type="ECO:0000256" key="6">
    <source>
        <dbReference type="ARBA" id="ARBA00022723"/>
    </source>
</evidence>
<evidence type="ECO:0008006" key="17">
    <source>
        <dbReference type="Google" id="ProtNLM"/>
    </source>
</evidence>
<dbReference type="InParanoid" id="A0A482WEM7"/>
<dbReference type="AlphaFoldDB" id="A0A482WEM7"/>
<dbReference type="PRINTS" id="PR00463">
    <property type="entry name" value="EP450I"/>
</dbReference>
<dbReference type="SMR" id="A0A482WEM7"/>
<evidence type="ECO:0000256" key="14">
    <source>
        <dbReference type="SAM" id="MobiDB-lite"/>
    </source>
</evidence>